<keyword evidence="3" id="KW-1185">Reference proteome</keyword>
<protein>
    <submittedName>
        <fullName evidence="2">Glycogen debranching enzyme</fullName>
    </submittedName>
</protein>
<evidence type="ECO:0000313" key="2">
    <source>
        <dbReference type="EMBL" id="TCK76033.1"/>
    </source>
</evidence>
<dbReference type="InterPro" id="IPR008928">
    <property type="entry name" value="6-hairpin_glycosidase_sf"/>
</dbReference>
<evidence type="ECO:0000256" key="1">
    <source>
        <dbReference type="SAM" id="SignalP"/>
    </source>
</evidence>
<gene>
    <name evidence="2" type="ORF">C7378_1038</name>
</gene>
<feature type="signal peptide" evidence="1">
    <location>
        <begin position="1"/>
        <end position="26"/>
    </location>
</feature>
<accession>A0A4R1LGP5</accession>
<dbReference type="RefSeq" id="WP_131992566.1">
    <property type="nucleotide sequence ID" value="NZ_SMGK01000001.1"/>
</dbReference>
<dbReference type="EMBL" id="SMGK01000001">
    <property type="protein sequence ID" value="TCK76033.1"/>
    <property type="molecule type" value="Genomic_DNA"/>
</dbReference>
<dbReference type="Proteomes" id="UP000295210">
    <property type="component" value="Unassembled WGS sequence"/>
</dbReference>
<name>A0A4R1LGP5_9BACT</name>
<keyword evidence="1" id="KW-0732">Signal</keyword>
<sequence length="856" mass="93453">MKLCFKNILMGLLFCLVTGFVRLAQAQTNEVSSPASLTVSTDAVAARFVAVHGQHALVMGYPATGLEFWAYPLQLVSEYRVSFKPRGATSDVDGTLLLRRIEYRPHEVTRIYVGPDFVVREKLFIPLDAEGALVSYEVEGRGAVDINVHFKPVLNLMWPGAIGGQNTQWSDAVSGYLISEPTGRFSAVIASPQIIAHDETVNSTVRARSGLSFTLRPRSNPGAPMRAVVLVASNPATAEKMLKSDMGTLEAQAEGRYAKVAADALQIETLDADVNRALAWAEVALEQAWVCNPQLGCGIVAGYGPSRDARRPQYAWFFAGDGLVATDALVAAGEYARAQRELAFILQYRELKTGMIWHELSQSAGLMDWSKYPYMYVHVDITFQFLSSLANYVAASRDVDFARHHWPAIEKAYQYCLSTVSASTGLPQIPEGKEGSDEQNRMKDDIDLSAAWLGASSAYSQLAQWTGHPQEAERAEAVSEKAGKEMAARYWDNAQRFWIGGHAVSGREVVDLRSRPAELIHRHVFTAQQDDELLDQLASDAYQTDWGSRGMSAASDHYDPDSYSSGSVSALGTASLAMAFWQEHRPATAFQIWSALLSWNSLDAPGHMHEVLAGDYFHQQTESVPEQTWSSAGFLDAAVHGLLGLQVESMSNRILFAPHLPGSWNGVTVKNIMLPHGRLSLKMTRSANGMDLAVVNDGSAVDLVFDPTIPIGAQVLGAKAGNRSVEVTPQRNEQDEHARMEFTMQHGTEVIHLRYRGGVDVMAAPVRTLVGEASHGVKIVGVKESGNVLTIDADVPSAAPANSSLEIDTKLRIGRVEGGELRSVSSGRYELILQGKEQAVDALGYARVHARLELLR</sequence>
<reference evidence="2 3" key="1">
    <citation type="submission" date="2019-03" db="EMBL/GenBank/DDBJ databases">
        <title>Genomic Encyclopedia of Type Strains, Phase IV (KMG-IV): sequencing the most valuable type-strain genomes for metagenomic binning, comparative biology and taxonomic classification.</title>
        <authorList>
            <person name="Goeker M."/>
        </authorList>
    </citation>
    <scope>NUCLEOTIDE SEQUENCE [LARGE SCALE GENOMIC DNA]</scope>
    <source>
        <strain evidence="2 3">DSM 103428</strain>
    </source>
</reference>
<dbReference type="InterPro" id="IPR012341">
    <property type="entry name" value="6hp_glycosidase-like_sf"/>
</dbReference>
<comment type="caution">
    <text evidence="2">The sequence shown here is derived from an EMBL/GenBank/DDBJ whole genome shotgun (WGS) entry which is preliminary data.</text>
</comment>
<dbReference type="AlphaFoldDB" id="A0A4R1LGP5"/>
<feature type="chain" id="PRO_5020188432" evidence="1">
    <location>
        <begin position="27"/>
        <end position="856"/>
    </location>
</feature>
<organism evidence="2 3">
    <name type="scientific">Acidipila rosea</name>
    <dbReference type="NCBI Taxonomy" id="768535"/>
    <lineage>
        <taxon>Bacteria</taxon>
        <taxon>Pseudomonadati</taxon>
        <taxon>Acidobacteriota</taxon>
        <taxon>Terriglobia</taxon>
        <taxon>Terriglobales</taxon>
        <taxon>Acidobacteriaceae</taxon>
        <taxon>Acidipila</taxon>
    </lineage>
</organism>
<dbReference type="Gene3D" id="1.50.10.10">
    <property type="match status" value="1"/>
</dbReference>
<dbReference type="SUPFAM" id="SSF48208">
    <property type="entry name" value="Six-hairpin glycosidases"/>
    <property type="match status" value="1"/>
</dbReference>
<proteinExistence type="predicted"/>
<dbReference type="OrthoDB" id="9759959at2"/>
<evidence type="ECO:0000313" key="3">
    <source>
        <dbReference type="Proteomes" id="UP000295210"/>
    </source>
</evidence>
<dbReference type="GO" id="GO:0005975">
    <property type="term" value="P:carbohydrate metabolic process"/>
    <property type="evidence" value="ECO:0007669"/>
    <property type="project" value="InterPro"/>
</dbReference>